<dbReference type="Gene3D" id="3.60.15.10">
    <property type="entry name" value="Ribonuclease Z/Hydroxyacylglutathione hydrolase-like"/>
    <property type="match status" value="1"/>
</dbReference>
<dbReference type="SUPFAM" id="SSF56281">
    <property type="entry name" value="Metallo-hydrolase/oxidoreductase"/>
    <property type="match status" value="1"/>
</dbReference>
<keyword evidence="3" id="KW-1185">Reference proteome</keyword>
<accession>A0A0P6WSN9</accession>
<sequence length="285" mass="31375">MEEIAHNVFIETGFIGVTVAAIPFSQGQILIDSPFRNDDIRSWRASLVNLAAGGERVLINLDAHYDRTLGSRAMEATLITHEATATAFRSRPLTFKNQHLGTGAAWEQSNNLGTIRWIPPDITFDHSISLYPDSVTLTVEHHAGPMAGSCWVEIPEAKVLFVGDALPVDQPPFLANADIPAWINSLEILASGRFSGYKLVSGRGGVTSFEKIPALVKWLKGVEEKIISLGEKSVPPEETAGLVSGLIGEFSMPTELKSQYTDRLKWGLFQYYAHCYFPTRAETEE</sequence>
<name>A0A0P6WSN9_9CHLR</name>
<evidence type="ECO:0000259" key="1">
    <source>
        <dbReference type="Pfam" id="PF00753"/>
    </source>
</evidence>
<organism evidence="2 3">
    <name type="scientific">Leptolinea tardivitalis</name>
    <dbReference type="NCBI Taxonomy" id="229920"/>
    <lineage>
        <taxon>Bacteria</taxon>
        <taxon>Bacillati</taxon>
        <taxon>Chloroflexota</taxon>
        <taxon>Anaerolineae</taxon>
        <taxon>Anaerolineales</taxon>
        <taxon>Anaerolineaceae</taxon>
        <taxon>Leptolinea</taxon>
    </lineage>
</organism>
<dbReference type="STRING" id="229920.ADM99_03090"/>
<dbReference type="Proteomes" id="UP000050430">
    <property type="component" value="Unassembled WGS sequence"/>
</dbReference>
<feature type="domain" description="Metallo-beta-lactamase" evidence="1">
    <location>
        <begin position="100"/>
        <end position="189"/>
    </location>
</feature>
<dbReference type="EMBL" id="LGCK01000006">
    <property type="protein sequence ID" value="KPL73233.1"/>
    <property type="molecule type" value="Genomic_DNA"/>
</dbReference>
<dbReference type="OrthoDB" id="148116at2"/>
<protein>
    <recommendedName>
        <fullName evidence="1">Metallo-beta-lactamase domain-containing protein</fullName>
    </recommendedName>
</protein>
<evidence type="ECO:0000313" key="2">
    <source>
        <dbReference type="EMBL" id="KPL73233.1"/>
    </source>
</evidence>
<dbReference type="Pfam" id="PF00753">
    <property type="entry name" value="Lactamase_B"/>
    <property type="match status" value="1"/>
</dbReference>
<proteinExistence type="predicted"/>
<gene>
    <name evidence="2" type="ORF">ADM99_03090</name>
</gene>
<dbReference type="AlphaFoldDB" id="A0A0P6WSN9"/>
<dbReference type="RefSeq" id="WP_062421629.1">
    <property type="nucleotide sequence ID" value="NZ_BBYA01000009.1"/>
</dbReference>
<dbReference type="InterPro" id="IPR036866">
    <property type="entry name" value="RibonucZ/Hydroxyglut_hydro"/>
</dbReference>
<evidence type="ECO:0000313" key="3">
    <source>
        <dbReference type="Proteomes" id="UP000050430"/>
    </source>
</evidence>
<reference evidence="2 3" key="1">
    <citation type="submission" date="2015-07" db="EMBL/GenBank/DDBJ databases">
        <title>Genome sequence of Leptolinea tardivitalis DSM 16556.</title>
        <authorList>
            <person name="Hemp J."/>
            <person name="Ward L.M."/>
            <person name="Pace L.A."/>
            <person name="Fischer W.W."/>
        </authorList>
    </citation>
    <scope>NUCLEOTIDE SEQUENCE [LARGE SCALE GENOMIC DNA]</scope>
    <source>
        <strain evidence="2 3">YMTK-2</strain>
    </source>
</reference>
<dbReference type="InterPro" id="IPR001279">
    <property type="entry name" value="Metallo-B-lactamas"/>
</dbReference>
<comment type="caution">
    <text evidence="2">The sequence shown here is derived from an EMBL/GenBank/DDBJ whole genome shotgun (WGS) entry which is preliminary data.</text>
</comment>